<sequence>MEAENVVFGRIYEELGEKGGDMKFFRLAKARERKALDMDQVRCIKDEDGGPGYSVRGLGGIRRVSEILGITGALRWRRSWGLCDEEDAGEVEVEYSGTVVQEQRDKKKDLHMVFIDLENAYNKVPREVLWRCLEAKGVPVAYIRAIKDMYDRVKTKVMTVRGNSEHFPIVMGLHQGFALSPFVFALTLTSELAVTKASSHQAEKDKERHESSFSEQLSKASEEIRELKASWAFLNSRRDTLLEDGQENFNLELELAKINKTIEKAQQTQDFPSPMDEVPVAEVPVAIEANTSIMTISNSIEPVAASQVEAASTDAPGQIELAAIDVPASIPQTSQ</sequence>
<gene>
    <name evidence="2" type="primary">LOC107772465</name>
</gene>
<organism evidence="2">
    <name type="scientific">Nicotiana tabacum</name>
    <name type="common">Common tobacco</name>
    <dbReference type="NCBI Taxonomy" id="4097"/>
    <lineage>
        <taxon>Eukaryota</taxon>
        <taxon>Viridiplantae</taxon>
        <taxon>Streptophyta</taxon>
        <taxon>Embryophyta</taxon>
        <taxon>Tracheophyta</taxon>
        <taxon>Spermatophyta</taxon>
        <taxon>Magnoliopsida</taxon>
        <taxon>eudicotyledons</taxon>
        <taxon>Gunneridae</taxon>
        <taxon>Pentapetalae</taxon>
        <taxon>asterids</taxon>
        <taxon>lamiids</taxon>
        <taxon>Solanales</taxon>
        <taxon>Solanaceae</taxon>
        <taxon>Nicotianoideae</taxon>
        <taxon>Nicotianeae</taxon>
        <taxon>Nicotiana</taxon>
    </lineage>
</organism>
<feature type="domain" description="Reverse transcriptase" evidence="1">
    <location>
        <begin position="100"/>
        <end position="190"/>
    </location>
</feature>
<dbReference type="PANTHER" id="PTHR19446">
    <property type="entry name" value="REVERSE TRANSCRIPTASES"/>
    <property type="match status" value="1"/>
</dbReference>
<reference evidence="2" key="1">
    <citation type="submission" date="2025-08" db="UniProtKB">
        <authorList>
            <consortium name="RefSeq"/>
        </authorList>
    </citation>
    <scope>IDENTIFICATION</scope>
</reference>
<dbReference type="InterPro" id="IPR000477">
    <property type="entry name" value="RT_dom"/>
</dbReference>
<dbReference type="AlphaFoldDB" id="A0A1S3Y5K1"/>
<dbReference type="RefSeq" id="XP_016447459.1">
    <property type="nucleotide sequence ID" value="XM_016591973.1"/>
</dbReference>
<dbReference type="OrthoDB" id="1306011at2759"/>
<dbReference type="PaxDb" id="4097-A0A1S3Y5K1"/>
<proteinExistence type="predicted"/>
<dbReference type="KEGG" id="nta:107772465"/>
<dbReference type="Pfam" id="PF00078">
    <property type="entry name" value="RVT_1"/>
    <property type="match status" value="1"/>
</dbReference>
<name>A0A1S3Y5K1_TOBAC</name>
<protein>
    <recommendedName>
        <fullName evidence="1">Reverse transcriptase domain-containing protein</fullName>
    </recommendedName>
</protein>
<evidence type="ECO:0000259" key="1">
    <source>
        <dbReference type="Pfam" id="PF00078"/>
    </source>
</evidence>
<evidence type="ECO:0000313" key="2">
    <source>
        <dbReference type="RefSeq" id="XP_016447459.1"/>
    </source>
</evidence>
<dbReference type="STRING" id="4097.A0A1S3Y5K1"/>
<accession>A0A1S3Y5K1</accession>